<protein>
    <submittedName>
        <fullName evidence="2">Zinc finger C2H2-like protein</fullName>
    </submittedName>
</protein>
<feature type="region of interest" description="Disordered" evidence="1">
    <location>
        <begin position="366"/>
        <end position="392"/>
    </location>
</feature>
<feature type="compositionally biased region" description="Low complexity" evidence="1">
    <location>
        <begin position="143"/>
        <end position="165"/>
    </location>
</feature>
<reference evidence="2" key="1">
    <citation type="submission" date="2022-07" db="EMBL/GenBank/DDBJ databases">
        <title>Draft genome sequence of Zalerion maritima ATCC 34329, a (micro)plastics degrading marine fungus.</title>
        <authorList>
            <person name="Paco A."/>
            <person name="Goncalves M.F.M."/>
            <person name="Rocha-Santos T.A.P."/>
            <person name="Alves A."/>
        </authorList>
    </citation>
    <scope>NUCLEOTIDE SEQUENCE</scope>
    <source>
        <strain evidence="2">ATCC 34329</strain>
    </source>
</reference>
<comment type="caution">
    <text evidence="2">The sequence shown here is derived from an EMBL/GenBank/DDBJ whole genome shotgun (WGS) entry which is preliminary data.</text>
</comment>
<feature type="compositionally biased region" description="Basic and acidic residues" evidence="1">
    <location>
        <begin position="216"/>
        <end position="232"/>
    </location>
</feature>
<sequence length="595" mass="65950">MESTRLFQLAMSDHQFGSDAVPGPTSCHTQQTSTPSHSTSEYQQEYLTDDCTRAKIRLMYMDLYIIPFCPPVPAPEGTKFDCAFLRCCDKFSNIQELLAHMKTCPEYASGEYKFQDCRSYEKFSMPKNSCSLAREGASQALKRLGSSVRRSLSGRSPRGSPPTTGSEKRKRETPRSPWEDQEPDIPGYTPELAYRGGHDSFENRAELTTDAPEQEAPPKETQKLAKLPREGSESVQQPLAPSDSRIFKKIATSSAPVHAPTAVKPLLLNHSMCTSNWGSCSSGSYCPVSAYSSSSSMSGALVAAGNPNESGSNMMEPERMCDSPIPMDDNYALRFHQDQELPEMPGNSVFPFELDGRCHGFDTNLPEHPQAMEQSSCNADPRDLSHAAGGTPHYSHAPPLYYPYAASVTQEPHIDSFAEDFPPPLPSRTVSQDSNTPSFDSGYVSDPRQSQFSVHRTPSPLSPVDAGEYSIPSPQSTVSYEGDGSHPSSPQVAIAKVCPICGHKPRGKPELYRQYLNKHMKRHKDEWFKCPFCSTVRKNRKDNLGPHIKDIHQEEYDDIGEVMKRIHAVAGKDIQRGASRGLKGRRLQRYVGRAP</sequence>
<feature type="compositionally biased region" description="Polar residues" evidence="1">
    <location>
        <begin position="447"/>
        <end position="456"/>
    </location>
</feature>
<dbReference type="AlphaFoldDB" id="A0AAD5WME7"/>
<feature type="region of interest" description="Disordered" evidence="1">
    <location>
        <begin position="208"/>
        <end position="243"/>
    </location>
</feature>
<feature type="region of interest" description="Disordered" evidence="1">
    <location>
        <begin position="415"/>
        <end position="488"/>
    </location>
</feature>
<evidence type="ECO:0000256" key="1">
    <source>
        <dbReference type="SAM" id="MobiDB-lite"/>
    </source>
</evidence>
<name>A0AAD5WME7_9PEZI</name>
<feature type="region of interest" description="Disordered" evidence="1">
    <location>
        <begin position="20"/>
        <end position="41"/>
    </location>
</feature>
<feature type="compositionally biased region" description="Basic and acidic residues" evidence="1">
    <location>
        <begin position="166"/>
        <end position="178"/>
    </location>
</feature>
<evidence type="ECO:0000313" key="2">
    <source>
        <dbReference type="EMBL" id="KAJ2893007.1"/>
    </source>
</evidence>
<dbReference type="EMBL" id="JAKWBI020000674">
    <property type="protein sequence ID" value="KAJ2893007.1"/>
    <property type="molecule type" value="Genomic_DNA"/>
</dbReference>
<organism evidence="2 3">
    <name type="scientific">Zalerion maritima</name>
    <dbReference type="NCBI Taxonomy" id="339359"/>
    <lineage>
        <taxon>Eukaryota</taxon>
        <taxon>Fungi</taxon>
        <taxon>Dikarya</taxon>
        <taxon>Ascomycota</taxon>
        <taxon>Pezizomycotina</taxon>
        <taxon>Sordariomycetes</taxon>
        <taxon>Lulworthiomycetidae</taxon>
        <taxon>Lulworthiales</taxon>
        <taxon>Lulworthiaceae</taxon>
        <taxon>Zalerion</taxon>
    </lineage>
</organism>
<accession>A0AAD5WME7</accession>
<dbReference type="Gene3D" id="3.30.160.60">
    <property type="entry name" value="Classic Zinc Finger"/>
    <property type="match status" value="1"/>
</dbReference>
<feature type="compositionally biased region" description="Polar residues" evidence="1">
    <location>
        <begin position="428"/>
        <end position="439"/>
    </location>
</feature>
<proteinExistence type="predicted"/>
<keyword evidence="3" id="KW-1185">Reference proteome</keyword>
<dbReference type="Proteomes" id="UP001201980">
    <property type="component" value="Unassembled WGS sequence"/>
</dbReference>
<feature type="region of interest" description="Disordered" evidence="1">
    <location>
        <begin position="143"/>
        <end position="196"/>
    </location>
</feature>
<feature type="compositionally biased region" description="Low complexity" evidence="1">
    <location>
        <begin position="24"/>
        <end position="40"/>
    </location>
</feature>
<evidence type="ECO:0000313" key="3">
    <source>
        <dbReference type="Proteomes" id="UP001201980"/>
    </source>
</evidence>
<gene>
    <name evidence="2" type="ORF">MKZ38_009136</name>
</gene>